<evidence type="ECO:0000313" key="3">
    <source>
        <dbReference type="Proteomes" id="UP000554144"/>
    </source>
</evidence>
<dbReference type="OrthoDB" id="5294844at2"/>
<reference evidence="2 3" key="1">
    <citation type="submission" date="2020-07" db="EMBL/GenBank/DDBJ databases">
        <title>Taxonomic revisions and descriptions of new bacterial species based on genomic comparisons in the high-G+C-content subgroup of the family Alcaligenaceae.</title>
        <authorList>
            <person name="Szabo A."/>
            <person name="Felfoldi T."/>
        </authorList>
    </citation>
    <scope>NUCLEOTIDE SEQUENCE [LARGE SCALE GENOMIC DNA]</scope>
    <source>
        <strain evidence="2 3">DSM 25667</strain>
    </source>
</reference>
<keyword evidence="1 2" id="KW-0808">Transferase</keyword>
<organism evidence="2 3">
    <name type="scientific">Pollutimonas harenae</name>
    <dbReference type="NCBI Taxonomy" id="657015"/>
    <lineage>
        <taxon>Bacteria</taxon>
        <taxon>Pseudomonadati</taxon>
        <taxon>Pseudomonadota</taxon>
        <taxon>Betaproteobacteria</taxon>
        <taxon>Burkholderiales</taxon>
        <taxon>Alcaligenaceae</taxon>
        <taxon>Pollutimonas</taxon>
    </lineage>
</organism>
<dbReference type="Gene3D" id="3.40.50.10540">
    <property type="entry name" value="Crotonobetainyl-coa:carnitine coa-transferase, domain 1"/>
    <property type="match status" value="1"/>
</dbReference>
<dbReference type="InterPro" id="IPR050483">
    <property type="entry name" value="CoA-transferase_III_domain"/>
</dbReference>
<dbReference type="SUPFAM" id="SSF89796">
    <property type="entry name" value="CoA-transferase family III (CaiB/BaiF)"/>
    <property type="match status" value="1"/>
</dbReference>
<protein>
    <submittedName>
        <fullName evidence="2">CoA transferase</fullName>
    </submittedName>
</protein>
<dbReference type="EMBL" id="JACCEV010000006">
    <property type="protein sequence ID" value="NYT86965.1"/>
    <property type="molecule type" value="Genomic_DNA"/>
</dbReference>
<dbReference type="PANTHER" id="PTHR48207:SF4">
    <property type="entry name" value="BLL6097 PROTEIN"/>
    <property type="match status" value="1"/>
</dbReference>
<gene>
    <name evidence="2" type="ORF">H0A62_15290</name>
</gene>
<dbReference type="InterPro" id="IPR003673">
    <property type="entry name" value="CoA-Trfase_fam_III"/>
</dbReference>
<dbReference type="Pfam" id="PF02515">
    <property type="entry name" value="CoA_transf_3"/>
    <property type="match status" value="1"/>
</dbReference>
<accession>A0A853H747</accession>
<dbReference type="PANTHER" id="PTHR48207">
    <property type="entry name" value="SUCCINATE--HYDROXYMETHYLGLUTARATE COA-TRANSFERASE"/>
    <property type="match status" value="1"/>
</dbReference>
<proteinExistence type="predicted"/>
<evidence type="ECO:0000313" key="2">
    <source>
        <dbReference type="EMBL" id="NYT86965.1"/>
    </source>
</evidence>
<dbReference type="GO" id="GO:0008410">
    <property type="term" value="F:CoA-transferase activity"/>
    <property type="evidence" value="ECO:0007669"/>
    <property type="project" value="TreeGrafter"/>
</dbReference>
<name>A0A853H747_9BURK</name>
<dbReference type="AlphaFoldDB" id="A0A853H747"/>
<dbReference type="InterPro" id="IPR023606">
    <property type="entry name" value="CoA-Trfase_III_dom_1_sf"/>
</dbReference>
<dbReference type="Gene3D" id="3.30.1540.10">
    <property type="entry name" value="formyl-coa transferase, domain 3"/>
    <property type="match status" value="1"/>
</dbReference>
<dbReference type="Proteomes" id="UP000554144">
    <property type="component" value="Unassembled WGS sequence"/>
</dbReference>
<dbReference type="InterPro" id="IPR044855">
    <property type="entry name" value="CoA-Trfase_III_dom3_sf"/>
</dbReference>
<keyword evidence="3" id="KW-1185">Reference proteome</keyword>
<comment type="caution">
    <text evidence="2">The sequence shown here is derived from an EMBL/GenBank/DDBJ whole genome shotgun (WGS) entry which is preliminary data.</text>
</comment>
<sequence length="153" mass="17838">MRSDRYRTRDGWVGVLPYTEKHWNAFFNAVGKGELIKEFDIADRHKRNARIQEIYAMIAEITPLKTTDEWIAICSELDIPVTRIYALEELPEHPHLKAVDFFQESDHPSVGHIRQFRPSVRFSDTPVSIYKHAPELGEHTQEILDEIRPKSGQ</sequence>
<evidence type="ECO:0000256" key="1">
    <source>
        <dbReference type="ARBA" id="ARBA00022679"/>
    </source>
</evidence>